<reference evidence="1" key="1">
    <citation type="journal article" date="2021" name="Nat. Commun.">
        <title>Genetic determinants of endophytism in the Arabidopsis root mycobiome.</title>
        <authorList>
            <person name="Mesny F."/>
            <person name="Miyauchi S."/>
            <person name="Thiergart T."/>
            <person name="Pickel B."/>
            <person name="Atanasova L."/>
            <person name="Karlsson M."/>
            <person name="Huettel B."/>
            <person name="Barry K.W."/>
            <person name="Haridas S."/>
            <person name="Chen C."/>
            <person name="Bauer D."/>
            <person name="Andreopoulos W."/>
            <person name="Pangilinan J."/>
            <person name="LaButti K."/>
            <person name="Riley R."/>
            <person name="Lipzen A."/>
            <person name="Clum A."/>
            <person name="Drula E."/>
            <person name="Henrissat B."/>
            <person name="Kohler A."/>
            <person name="Grigoriev I.V."/>
            <person name="Martin F.M."/>
            <person name="Hacquard S."/>
        </authorList>
    </citation>
    <scope>NUCLEOTIDE SEQUENCE</scope>
    <source>
        <strain evidence="1">MPI-SDFR-AT-0120</strain>
    </source>
</reference>
<gene>
    <name evidence="1" type="ORF">FB567DRAFT_547712</name>
</gene>
<dbReference type="AlphaFoldDB" id="A0A8K0R950"/>
<organism evidence="1 2">
    <name type="scientific">Paraphoma chrysanthemicola</name>
    <dbReference type="NCBI Taxonomy" id="798071"/>
    <lineage>
        <taxon>Eukaryota</taxon>
        <taxon>Fungi</taxon>
        <taxon>Dikarya</taxon>
        <taxon>Ascomycota</taxon>
        <taxon>Pezizomycotina</taxon>
        <taxon>Dothideomycetes</taxon>
        <taxon>Pleosporomycetidae</taxon>
        <taxon>Pleosporales</taxon>
        <taxon>Pleosporineae</taxon>
        <taxon>Phaeosphaeriaceae</taxon>
        <taxon>Paraphoma</taxon>
    </lineage>
</organism>
<protein>
    <submittedName>
        <fullName evidence="1">Uncharacterized protein</fullName>
    </submittedName>
</protein>
<evidence type="ECO:0000313" key="1">
    <source>
        <dbReference type="EMBL" id="KAH7088864.1"/>
    </source>
</evidence>
<proteinExistence type="predicted"/>
<name>A0A8K0R950_9PLEO</name>
<dbReference type="Proteomes" id="UP000813461">
    <property type="component" value="Unassembled WGS sequence"/>
</dbReference>
<keyword evidence="2" id="KW-1185">Reference proteome</keyword>
<comment type="caution">
    <text evidence="1">The sequence shown here is derived from an EMBL/GenBank/DDBJ whole genome shotgun (WGS) entry which is preliminary data.</text>
</comment>
<dbReference type="OrthoDB" id="10304266at2759"/>
<evidence type="ECO:0000313" key="2">
    <source>
        <dbReference type="Proteomes" id="UP000813461"/>
    </source>
</evidence>
<accession>A0A8K0R950</accession>
<sequence>MDELPQLGNIDNPISSSCAYRSLAPTDSSTRWSATYGPQQQASYGVEEISESSQMLHDRGLFDIAPWHHLHLSQAYVSLRSPSGENDPSYVLEDAWFSDEALEASNVGVYHVSQALTTPVDDDVYGLVLSTHDGLDEIGREITRSTCSECGQYFTGTHRHSNMRRHARIRHTQLSVQEEKPPAIPPDFRLPEEGAGLYSLASNMKAQYSEVI</sequence>
<dbReference type="EMBL" id="JAGMVJ010000007">
    <property type="protein sequence ID" value="KAH7088864.1"/>
    <property type="molecule type" value="Genomic_DNA"/>
</dbReference>